<keyword evidence="2" id="KW-1185">Reference proteome</keyword>
<evidence type="ECO:0000256" key="1">
    <source>
        <dbReference type="SAM" id="SignalP"/>
    </source>
</evidence>
<dbReference type="AlphaFoldDB" id="A0A914WP14"/>
<name>A0A914WP14_9BILA</name>
<sequence>MKAESLLLLLALLTTSCLQWKLVAGAVSLDKDVPRETTDQHLGWTAEFGSYYGSSDDELLRKRAVPTVNKRCNLICFMRFCRCSDDSY</sequence>
<reference evidence="3" key="1">
    <citation type="submission" date="2022-11" db="UniProtKB">
        <authorList>
            <consortium name="WormBaseParasite"/>
        </authorList>
    </citation>
    <scope>IDENTIFICATION</scope>
</reference>
<organism evidence="2 3">
    <name type="scientific">Plectus sambesii</name>
    <dbReference type="NCBI Taxonomy" id="2011161"/>
    <lineage>
        <taxon>Eukaryota</taxon>
        <taxon>Metazoa</taxon>
        <taxon>Ecdysozoa</taxon>
        <taxon>Nematoda</taxon>
        <taxon>Chromadorea</taxon>
        <taxon>Plectida</taxon>
        <taxon>Plectina</taxon>
        <taxon>Plectoidea</taxon>
        <taxon>Plectidae</taxon>
        <taxon>Plectus</taxon>
    </lineage>
</organism>
<protein>
    <submittedName>
        <fullName evidence="3">Secreted protein</fullName>
    </submittedName>
</protein>
<feature type="chain" id="PRO_5037894706" evidence="1">
    <location>
        <begin position="26"/>
        <end position="88"/>
    </location>
</feature>
<dbReference type="PROSITE" id="PS51257">
    <property type="entry name" value="PROKAR_LIPOPROTEIN"/>
    <property type="match status" value="1"/>
</dbReference>
<evidence type="ECO:0000313" key="3">
    <source>
        <dbReference type="WBParaSite" id="PSAMB.scaffold4738size13680.g25060.t1"/>
    </source>
</evidence>
<accession>A0A914WP14</accession>
<proteinExistence type="predicted"/>
<evidence type="ECO:0000313" key="2">
    <source>
        <dbReference type="Proteomes" id="UP000887566"/>
    </source>
</evidence>
<feature type="signal peptide" evidence="1">
    <location>
        <begin position="1"/>
        <end position="25"/>
    </location>
</feature>
<keyword evidence="1" id="KW-0732">Signal</keyword>
<dbReference type="Proteomes" id="UP000887566">
    <property type="component" value="Unplaced"/>
</dbReference>
<dbReference type="WBParaSite" id="PSAMB.scaffold4738size13680.g25060.t1">
    <property type="protein sequence ID" value="PSAMB.scaffold4738size13680.g25060.t1"/>
    <property type="gene ID" value="PSAMB.scaffold4738size13680.g25060"/>
</dbReference>